<dbReference type="InterPro" id="IPR011011">
    <property type="entry name" value="Znf_FYVE_PHD"/>
</dbReference>
<dbReference type="Pfam" id="PF04218">
    <property type="entry name" value="CENP-B_N"/>
    <property type="match status" value="1"/>
</dbReference>
<reference evidence="27" key="1">
    <citation type="submission" date="2019-12" db="UniProtKB">
        <authorList>
            <consortium name="WormBaseParasite"/>
        </authorList>
    </citation>
    <scope>IDENTIFICATION</scope>
</reference>
<dbReference type="GO" id="GO:0030422">
    <property type="term" value="P:siRNA processing"/>
    <property type="evidence" value="ECO:0007669"/>
    <property type="project" value="InterPro"/>
</dbReference>
<sequence>MPALAKLEPSSVENLTRCEVFCKRPLKRVSSRGDLVEQRSDTSPCVFPFRLLPGEFAHYFSSLANGGLILLTNFRIFVTMMPRGEFYNMPLLCIEHVECRDMFFLHIGGKDGRMAKIPFENNESCLAWFKLLTGATAAPHKLEDIFAFAFHAWCIDEEATSSCGLRVRSSAVQTESEYLDSKELVYAEFNRLQFKPSNWRITEVNANYEFCPSYPFCWIVPASVSDNDIEMCGRYRSLRRVPAVVWRHKTNGAVLVRSSQPEPGFFGWRSLADENFLQSITVAVSAERPYSGVDSTPEAENGIPTDDGKSKPLLILDARSYTAAWANRAKGGGFESSEYYKKCEIQFLGLPNIHSIRYSFQKFRLAIFESPEGTWFQNLETCQWVHHLCALLNASLRVVEAIHNEGRSVLVHCSDGWDRTTQIVSLAKLLLDPYYRTIKGFRELVEREWIGFGHKFAERLGMQNGDLNQRAPVFLQWLDCVHYLLREYPCSFEFSEVFLVKLAQHAYSGLFGTFLCNSVAQRKEMNILHRTFSVWDYLNENSLQFRNFLFAVEDNVLLSCLRIRDMGALWRTVYCPLDDPSNWKADSLSGSISDDRLAGNTSLFRAHSCDSLTSAPPGAATPEATTVPRRGSDSSLLIHNTKSLDNSKPVHGDCETVRDVEDVIHTLLTRLEMECDQTEMNDQFGKLSISDGSGSTKAAFEVHLPDETCNNISLCCSYVNESVEKPMLLTSLTSAQKTETDCSNAGIVLPTQSRIKGGKNGTAMNDCFSTFNCTYVNNYCSDARRTPSDILNVRHLWQQGKRFTLAELIDTDGLVKVKDSVQQRIQELVCAYEERIAILQSKLYRAQQTISAHKCIIGNLSNARYSSPAVCKPEDVKLENDALEPSSYDSRASQSDTSWEAVEEAEGVPTRWIPDHATQRCMGCDSEFWVINRKHHCRSCGKVFCGNCSSYECPVPEEQLFEPKCIFEVQILKAIFHTEGLSEHLLDQALVENIIAPIGASASRDYLCLMLIREMSAPTRHSLSKNGKRAAVVVSQETWFTAMDAFQVHVFTAEILASALDEGLPILHHINIIVLDDCHNVLQNCSYQRVMSHYSTLHSDCRPRILGLTRSFALDSVEPEELVSAFAVLERSLHCKIAAANPVLVSTKLGTRPNLVIKVCQDDASNEWASVGNLVKHIVLGAVEWTRRLSLTGDLDVDCTKCMVEALSKVVDVLDQLGPWCAWKVCIKQERQLIKLNKYCMSEAQQALILMGETYLKTARMLLGNLVKGVKSAEQLQHFTTGRTWALLQWLDDYGKSRKRLGENDKLCGIILVRKRYIAYVLKMLLKTLQEWNSDLFGYFTADFFSIFREYRSKDAAQLAQYKRQEDVLRKFHHDKALQLRYSFRSSHKLFFVCLFQSPSKKARSRICYSFAVKRSQRIRRSSKKYLAFETVLLKRTAVADLVNDTDFDVAEVSQPAFSVDEGELKTRSMPVNTASAVEIVNRYCVRLPSDMFTHLVPEFILDTVENDDMSKSYIGHILLPINSPLKETITGPPMPNRRSAQLGVALEACRRLYGRGELNDHFQPIGRSALSRILIDCEDDEVWPTNGKALPGSSRRKQHYRKKIPGFIFHAIPEPDQPNFLYAIVFHKDCPGGCASCQTTCARPDVRIQSLGILLSKPLPQVPRFCIFPKSNATMVEIRFVDKSVTVNSGQLFLISQFHEYVFSEILKLEKFSIKYDPRQADASFLIVPLFKDGASNFALDWPFIIETIKFTSQLPLRPLEEERKLFKFSIEKYTNAVVMPWYRVSGGAHFYNVIDICTDLTPASTFPDDDYSSFNEYYKHKYGLDIYCQDQALLNVDYSTSRLNLLLPRTVKERDNSGDCTEQQQTVNIVAQKQKLIPELVVVHPISSSVWSLLICLPSILYRLCHLLLADELRTRVMRERFAVNPSVDEDLCWDAMDATWLQNASKCAEVIPSRPKEDEVEKCAGQVAKSTAIEKLDFEISVWNPEEVQTSTDCHDAPGEVSEENVPAVAAEALSTEEVASATEDGGSDDEEIYFDDEFRTKLMQAHQVSNLELERLFLPPAGCIEPSGWDSADLPTLPSFTASGGPGLQFLSTASHVDASSLLADIKSTEMKGKTASWDARKNASLNSAKQVSTSDCKPNSAIKISRVASADDLYDFEALSPDQTVDIVALVRDTNFELKSDCSQPETTMVNALASSVMDDAVITNTAFNEAPELPLNETISFVDNAGKNSPFGPNPRDILEALTTSAAHDVFSLEGLEILGDSFLKYLVTVYYFKEYPSMHEGNLSVIRGRQVSNYNLYKLGKRKGIGEFMIGCKFEPSDNWLPPGYMPLCCEVSESCDDEEDNKMERELMGDLEVEPLNVSLVPVSKHWISEELKDIIPDNLFTKQALSDKCIADCIEALIGAFLLNCGTEKAVGFVEWLGIKVASENCNLTSPVKSPLIDSYPNATEELTRLWNTFDLARFEGNIGYKFQNRAYLVQALCHSSYSYNRSTDCYQRLEFLGDAVLDYLITRHLYEDKQTHSPSLLTDLRSSLVNNTIFSSLAVKFKFHQYFMVLNPTICTKIEKFVTMLETLQQDANFDSELYLLEEEDEEAEEDVEVPKVLGDIFESVAGAIYLDSGCCLHAVWRVYYPIMQEQIKKCCANPPVSPVRKLMEMEPERTTFRRVERNLIEGNARVTVHVHGVGTFTGAGRCYRIAKTTAAKRASSWASLEMFSRKKRTALSLREKVDILVALKKGESGTSLIQKYGVGASTISQMKRQKDAILS</sequence>
<comment type="similarity">
    <text evidence="3">Belongs to the protein-tyrosine phosphatase family. Non-receptor class myotubularin subfamily.</text>
</comment>
<keyword evidence="15" id="KW-0460">Magnesium</keyword>
<keyword evidence="14" id="KW-0067">ATP-binding</keyword>
<dbReference type="SUPFAM" id="SSF69065">
    <property type="entry name" value="RNase III domain-like"/>
    <property type="match status" value="2"/>
</dbReference>
<dbReference type="GO" id="GO:0004386">
    <property type="term" value="F:helicase activity"/>
    <property type="evidence" value="ECO:0007669"/>
    <property type="project" value="UniProtKB-KW"/>
</dbReference>
<dbReference type="Pfam" id="PF06602">
    <property type="entry name" value="Myotub-related"/>
    <property type="match status" value="1"/>
</dbReference>
<keyword evidence="26" id="KW-1185">Reference proteome</keyword>
<dbReference type="Pfam" id="PF01363">
    <property type="entry name" value="FYVE"/>
    <property type="match status" value="1"/>
</dbReference>
<dbReference type="CDD" id="cd15733">
    <property type="entry name" value="FYVE_MTMR4"/>
    <property type="match status" value="1"/>
</dbReference>
<dbReference type="InterPro" id="IPR046978">
    <property type="entry name" value="MTMR4_FYVE"/>
</dbReference>
<evidence type="ECO:0000256" key="12">
    <source>
        <dbReference type="ARBA" id="ARBA00022806"/>
    </source>
</evidence>
<dbReference type="Gene3D" id="1.10.1520.10">
    <property type="entry name" value="Ribonuclease III domain"/>
    <property type="match status" value="2"/>
</dbReference>
<evidence type="ECO:0000256" key="16">
    <source>
        <dbReference type="ARBA" id="ARBA00023158"/>
    </source>
</evidence>
<dbReference type="SUPFAM" id="SSF50729">
    <property type="entry name" value="PH domain-like"/>
    <property type="match status" value="1"/>
</dbReference>
<evidence type="ECO:0000313" key="26">
    <source>
        <dbReference type="Proteomes" id="UP000046395"/>
    </source>
</evidence>
<dbReference type="PROSITE" id="PS51327">
    <property type="entry name" value="DICER_DSRBF"/>
    <property type="match status" value="1"/>
</dbReference>
<dbReference type="GO" id="GO:0052629">
    <property type="term" value="F:phosphatidylinositol-3,5-bisphosphate 3-phosphatase activity"/>
    <property type="evidence" value="ECO:0007669"/>
    <property type="project" value="UniProtKB-EC"/>
</dbReference>
<dbReference type="Pfam" id="PF02170">
    <property type="entry name" value="PAZ"/>
    <property type="match status" value="1"/>
</dbReference>
<evidence type="ECO:0000256" key="14">
    <source>
        <dbReference type="ARBA" id="ARBA00022840"/>
    </source>
</evidence>
<dbReference type="WBParaSite" id="TMUE_0000000419.1">
    <property type="protein sequence ID" value="TMUE_0000000419.1"/>
    <property type="gene ID" value="WBGene00296359"/>
</dbReference>
<dbReference type="GO" id="GO:0004525">
    <property type="term" value="F:ribonuclease III activity"/>
    <property type="evidence" value="ECO:0007669"/>
    <property type="project" value="InterPro"/>
</dbReference>
<dbReference type="Proteomes" id="UP000046395">
    <property type="component" value="Unassembled WGS sequence"/>
</dbReference>
<evidence type="ECO:0000256" key="10">
    <source>
        <dbReference type="ARBA" id="ARBA00022771"/>
    </source>
</evidence>
<evidence type="ECO:0000256" key="2">
    <source>
        <dbReference type="ARBA" id="ARBA00001946"/>
    </source>
</evidence>
<dbReference type="InterPro" id="IPR005034">
    <property type="entry name" value="Dicer_dimerisation"/>
</dbReference>
<dbReference type="InterPro" id="IPR017455">
    <property type="entry name" value="Znf_FYVE-rel"/>
</dbReference>
<dbReference type="FunFam" id="1.10.1520.10:FF:000005">
    <property type="entry name" value="Putative endoribonuclease dicer"/>
    <property type="match status" value="1"/>
</dbReference>
<dbReference type="Gene3D" id="1.10.10.60">
    <property type="entry name" value="Homeodomain-like"/>
    <property type="match status" value="1"/>
</dbReference>
<evidence type="ECO:0000256" key="5">
    <source>
        <dbReference type="ARBA" id="ARBA00022722"/>
    </source>
</evidence>
<keyword evidence="6" id="KW-0479">Metal-binding</keyword>
<dbReference type="InterPro" id="IPR016130">
    <property type="entry name" value="Tyr_Pase_AS"/>
</dbReference>
<comment type="cofactor">
    <cofactor evidence="1">
        <name>Mn(2+)</name>
        <dbReference type="ChEBI" id="CHEBI:29035"/>
    </cofactor>
</comment>
<comment type="cofactor">
    <cofactor evidence="2">
        <name>Mg(2+)</name>
        <dbReference type="ChEBI" id="CHEBI:18420"/>
    </cofactor>
</comment>
<name>A0A5S6PZV2_TRIMR</name>
<keyword evidence="17" id="KW-0464">Manganese</keyword>
<dbReference type="PANTHER" id="PTHR14950">
    <property type="entry name" value="DICER-RELATED"/>
    <property type="match status" value="1"/>
</dbReference>
<evidence type="ECO:0000256" key="3">
    <source>
        <dbReference type="ARBA" id="ARBA00007471"/>
    </source>
</evidence>
<keyword evidence="13" id="KW-0862">Zinc</keyword>
<evidence type="ECO:0000256" key="8">
    <source>
        <dbReference type="ARBA" id="ARBA00022741"/>
    </source>
</evidence>
<evidence type="ECO:0000256" key="1">
    <source>
        <dbReference type="ARBA" id="ARBA00001936"/>
    </source>
</evidence>
<dbReference type="InterPro" id="IPR013083">
    <property type="entry name" value="Znf_RING/FYVE/PHD"/>
</dbReference>
<evidence type="ECO:0000256" key="13">
    <source>
        <dbReference type="ARBA" id="ARBA00022833"/>
    </source>
</evidence>
<dbReference type="SMART" id="SM00949">
    <property type="entry name" value="PAZ"/>
    <property type="match status" value="1"/>
</dbReference>
<evidence type="ECO:0000256" key="7">
    <source>
        <dbReference type="ARBA" id="ARBA00022737"/>
    </source>
</evidence>
<evidence type="ECO:0000256" key="6">
    <source>
        <dbReference type="ARBA" id="ARBA00022723"/>
    </source>
</evidence>
<dbReference type="InterPro" id="IPR048512">
    <property type="entry name" value="Dicer_platform"/>
</dbReference>
<dbReference type="Gene3D" id="3.40.50.300">
    <property type="entry name" value="P-loop containing nucleotide triphosphate hydrolases"/>
    <property type="match status" value="1"/>
</dbReference>
<dbReference type="GO" id="GO:0005524">
    <property type="term" value="F:ATP binding"/>
    <property type="evidence" value="ECO:0007669"/>
    <property type="project" value="UniProtKB-KW"/>
</dbReference>
<dbReference type="Gene3D" id="3.30.160.20">
    <property type="match status" value="1"/>
</dbReference>
<evidence type="ECO:0000256" key="9">
    <source>
        <dbReference type="ARBA" id="ARBA00022759"/>
    </source>
</evidence>
<dbReference type="InterPro" id="IPR007889">
    <property type="entry name" value="HTH_Psq"/>
</dbReference>
<evidence type="ECO:0000256" key="20">
    <source>
        <dbReference type="PROSITE-ProRule" id="PRU00657"/>
    </source>
</evidence>
<keyword evidence="7" id="KW-0677">Repeat</keyword>
<evidence type="ECO:0000256" key="15">
    <source>
        <dbReference type="ARBA" id="ARBA00022842"/>
    </source>
</evidence>
<keyword evidence="12" id="KW-0347">Helicase</keyword>
<dbReference type="Pfam" id="PF20932">
    <property type="entry name" value="Dicer_dsRBD"/>
    <property type="match status" value="1"/>
</dbReference>
<dbReference type="SUPFAM" id="SSF101690">
    <property type="entry name" value="PAZ domain"/>
    <property type="match status" value="1"/>
</dbReference>
<keyword evidence="5" id="KW-0540">Nuclease</keyword>
<evidence type="ECO:0000256" key="4">
    <source>
        <dbReference type="ARBA" id="ARBA00012903"/>
    </source>
</evidence>
<dbReference type="GO" id="GO:0004530">
    <property type="term" value="F:deoxyribonuclease I activity"/>
    <property type="evidence" value="ECO:0007669"/>
    <property type="project" value="TreeGrafter"/>
</dbReference>
<keyword evidence="8" id="KW-0547">Nucleotide-binding</keyword>
<evidence type="ECO:0000259" key="21">
    <source>
        <dbReference type="PROSITE" id="PS50142"/>
    </source>
</evidence>
<accession>A0A5S6PZV2</accession>
<dbReference type="Gene3D" id="3.30.160.380">
    <property type="entry name" value="Dicer dimerisation domain"/>
    <property type="match status" value="1"/>
</dbReference>
<evidence type="ECO:0000256" key="18">
    <source>
        <dbReference type="ARBA" id="ARBA00032571"/>
    </source>
</evidence>
<dbReference type="InterPro" id="IPR003100">
    <property type="entry name" value="PAZ_dom"/>
</dbReference>
<dbReference type="SMART" id="SM00064">
    <property type="entry name" value="FYVE"/>
    <property type="match status" value="1"/>
</dbReference>
<dbReference type="PROSITE" id="PS00517">
    <property type="entry name" value="RNASE_3_1"/>
    <property type="match status" value="1"/>
</dbReference>
<evidence type="ECO:0000259" key="25">
    <source>
        <dbReference type="PROSITE" id="PS51339"/>
    </source>
</evidence>
<keyword evidence="9" id="KW-0255">Endonuclease</keyword>
<dbReference type="InterPro" id="IPR029021">
    <property type="entry name" value="Prot-tyrosine_phosphatase-like"/>
</dbReference>
<evidence type="ECO:0000256" key="19">
    <source>
        <dbReference type="PROSITE-ProRule" id="PRU00091"/>
    </source>
</evidence>
<dbReference type="Gene3D" id="2.170.260.10">
    <property type="entry name" value="paz domain"/>
    <property type="match status" value="1"/>
</dbReference>
<dbReference type="GO" id="GO:0003723">
    <property type="term" value="F:RNA binding"/>
    <property type="evidence" value="ECO:0007669"/>
    <property type="project" value="UniProtKB-UniRule"/>
</dbReference>
<dbReference type="CDD" id="cd00593">
    <property type="entry name" value="RIBOc"/>
    <property type="match status" value="2"/>
</dbReference>
<dbReference type="GO" id="GO:0008270">
    <property type="term" value="F:zinc ion binding"/>
    <property type="evidence" value="ECO:0007669"/>
    <property type="project" value="UniProtKB-KW"/>
</dbReference>
<dbReference type="FunFam" id="1.10.1520.10:FF:000023">
    <property type="entry name" value="Endoribonuclease dcr-1"/>
    <property type="match status" value="1"/>
</dbReference>
<organism evidence="26 27">
    <name type="scientific">Trichuris muris</name>
    <name type="common">Mouse whipworm</name>
    <dbReference type="NCBI Taxonomy" id="70415"/>
    <lineage>
        <taxon>Eukaryota</taxon>
        <taxon>Metazoa</taxon>
        <taxon>Ecdysozoa</taxon>
        <taxon>Nematoda</taxon>
        <taxon>Enoplea</taxon>
        <taxon>Dorylaimia</taxon>
        <taxon>Trichinellida</taxon>
        <taxon>Trichuridae</taxon>
        <taxon>Trichuris</taxon>
    </lineage>
</organism>
<evidence type="ECO:0000259" key="24">
    <source>
        <dbReference type="PROSITE" id="PS51327"/>
    </source>
</evidence>
<dbReference type="InterPro" id="IPR038248">
    <property type="entry name" value="Dicer_dimer_sf"/>
</dbReference>
<keyword evidence="20" id="KW-0694">RNA-binding</keyword>
<dbReference type="PROSITE" id="PS51339">
    <property type="entry name" value="PPASE_MYOTUBULARIN"/>
    <property type="match status" value="1"/>
</dbReference>
<dbReference type="GO" id="GO:0006309">
    <property type="term" value="P:apoptotic DNA fragmentation"/>
    <property type="evidence" value="ECO:0007669"/>
    <property type="project" value="TreeGrafter"/>
</dbReference>
<dbReference type="GO" id="GO:0005634">
    <property type="term" value="C:nucleus"/>
    <property type="evidence" value="ECO:0007669"/>
    <property type="project" value="TreeGrafter"/>
</dbReference>
<dbReference type="PROSITE" id="PS00383">
    <property type="entry name" value="TYR_PHOSPHATASE_1"/>
    <property type="match status" value="1"/>
</dbReference>
<dbReference type="GO" id="GO:0005737">
    <property type="term" value="C:cytoplasm"/>
    <property type="evidence" value="ECO:0007669"/>
    <property type="project" value="TreeGrafter"/>
</dbReference>
<evidence type="ECO:0000313" key="27">
    <source>
        <dbReference type="WBParaSite" id="TMUE_0000000419.1"/>
    </source>
</evidence>
<dbReference type="Pfam" id="PF03368">
    <property type="entry name" value="Dicer_dimer"/>
    <property type="match status" value="1"/>
</dbReference>
<dbReference type="GO" id="GO:0031054">
    <property type="term" value="P:pre-miRNA processing"/>
    <property type="evidence" value="ECO:0007669"/>
    <property type="project" value="InterPro"/>
</dbReference>
<dbReference type="InterPro" id="IPR027417">
    <property type="entry name" value="P-loop_NTPase"/>
</dbReference>
<feature type="domain" description="RNase III" evidence="21">
    <location>
        <begin position="2465"/>
        <end position="2624"/>
    </location>
</feature>
<keyword evidence="16" id="KW-0943">RNA-mediated gene silencing</keyword>
<dbReference type="Pfam" id="PF20931">
    <property type="entry name" value="Dicer_platform"/>
    <property type="match status" value="1"/>
</dbReference>
<dbReference type="InterPro" id="IPR010569">
    <property type="entry name" value="Myotubularin-like_Pase_dom"/>
</dbReference>
<keyword evidence="10 19" id="KW-0863">Zinc-finger</keyword>
<evidence type="ECO:0000256" key="11">
    <source>
        <dbReference type="ARBA" id="ARBA00022801"/>
    </source>
</evidence>
<evidence type="ECO:0000259" key="23">
    <source>
        <dbReference type="PROSITE" id="PS50821"/>
    </source>
</evidence>
<dbReference type="Gene3D" id="3.30.40.10">
    <property type="entry name" value="Zinc/RING finger domain, C3HC4 (zinc finger)"/>
    <property type="match status" value="1"/>
</dbReference>
<dbReference type="InterPro" id="IPR044441">
    <property type="entry name" value="DICER_DSRM"/>
</dbReference>
<dbReference type="PANTHER" id="PTHR14950:SF37">
    <property type="entry name" value="ENDORIBONUCLEASE DICER"/>
    <property type="match status" value="1"/>
</dbReference>
<dbReference type="InterPro" id="IPR036389">
    <property type="entry name" value="RNase_III_sf"/>
</dbReference>
<feature type="domain" description="Dicer dsRNA-binding fold" evidence="24">
    <location>
        <begin position="1477"/>
        <end position="1573"/>
    </location>
</feature>
<dbReference type="SUPFAM" id="SSF57903">
    <property type="entry name" value="FYVE/PHD zinc finger"/>
    <property type="match status" value="1"/>
</dbReference>
<dbReference type="PROSITE" id="PS50821">
    <property type="entry name" value="PAZ"/>
    <property type="match status" value="1"/>
</dbReference>
<dbReference type="GO" id="GO:0003677">
    <property type="term" value="F:DNA binding"/>
    <property type="evidence" value="ECO:0007669"/>
    <property type="project" value="InterPro"/>
</dbReference>
<dbReference type="SMART" id="SM00535">
    <property type="entry name" value="RIBOc"/>
    <property type="match status" value="2"/>
</dbReference>
<dbReference type="STRING" id="70415.A0A5S6PZV2"/>
<dbReference type="InterPro" id="IPR048513">
    <property type="entry name" value="Dicer_PBD"/>
</dbReference>
<dbReference type="EC" id="3.1.3.95" evidence="4"/>
<proteinExistence type="inferred from homology"/>
<dbReference type="InterPro" id="IPR000999">
    <property type="entry name" value="RNase_III_dom"/>
</dbReference>
<dbReference type="PROSITE" id="PS50178">
    <property type="entry name" value="ZF_FYVE"/>
    <property type="match status" value="1"/>
</dbReference>
<dbReference type="PROSITE" id="PS50142">
    <property type="entry name" value="RNASE_3_2"/>
    <property type="match status" value="2"/>
</dbReference>
<dbReference type="InterPro" id="IPR000306">
    <property type="entry name" value="Znf_FYVE"/>
</dbReference>
<evidence type="ECO:0000256" key="17">
    <source>
        <dbReference type="ARBA" id="ARBA00023211"/>
    </source>
</evidence>
<feature type="domain" description="PAZ" evidence="23">
    <location>
        <begin position="1745"/>
        <end position="1887"/>
    </location>
</feature>
<feature type="domain" description="RNase III" evidence="21">
    <location>
        <begin position="2246"/>
        <end position="2415"/>
    </location>
</feature>
<evidence type="ECO:0000259" key="22">
    <source>
        <dbReference type="PROSITE" id="PS50178"/>
    </source>
</evidence>
<feature type="domain" description="FYVE-type" evidence="22">
    <location>
        <begin position="915"/>
        <end position="950"/>
    </location>
</feature>
<dbReference type="Pfam" id="PF00636">
    <property type="entry name" value="Ribonuclease_3"/>
    <property type="match status" value="2"/>
</dbReference>
<dbReference type="InterPro" id="IPR036085">
    <property type="entry name" value="PAZ_dom_sf"/>
</dbReference>
<dbReference type="SUPFAM" id="SSF52799">
    <property type="entry name" value="(Phosphotyrosine protein) phosphatases II"/>
    <property type="match status" value="1"/>
</dbReference>
<keyword evidence="11" id="KW-0378">Hydrolase</keyword>
<dbReference type="CDD" id="cd15903">
    <property type="entry name" value="Dicer_PBD"/>
    <property type="match status" value="1"/>
</dbReference>
<protein>
    <recommendedName>
        <fullName evidence="4">phosphatidylinositol-3,5-bisphosphate 3-phosphatase</fullName>
        <ecNumber evidence="4">3.1.3.95</ecNumber>
    </recommendedName>
    <alternativeName>
        <fullName evidence="18">Phosphatidylinositol-3,5-bisphosphate 3-phosphatase</fullName>
    </alternativeName>
</protein>
<feature type="domain" description="Myotubularin phosphatase" evidence="25">
    <location>
        <begin position="179"/>
        <end position="574"/>
    </location>
</feature>